<gene>
    <name evidence="5" type="ORF">E8Q35_04615</name>
</gene>
<feature type="domain" description="Tyr recombinase" evidence="4">
    <location>
        <begin position="150"/>
        <end position="322"/>
    </location>
</feature>
<dbReference type="InterPro" id="IPR002104">
    <property type="entry name" value="Integrase_catalytic"/>
</dbReference>
<dbReference type="GO" id="GO:0015074">
    <property type="term" value="P:DNA integration"/>
    <property type="evidence" value="ECO:0007669"/>
    <property type="project" value="UniProtKB-KW"/>
</dbReference>
<dbReference type="AlphaFoldDB" id="A0A4S5CV09"/>
<reference evidence="5 6" key="1">
    <citation type="submission" date="2019-04" db="EMBL/GenBank/DDBJ databases">
        <title>Comparative genomics of Aeromonas veronii strains pathogenic to fish.</title>
        <authorList>
            <person name="Cascarano M.C."/>
            <person name="Smyrli M."/>
            <person name="Katharios P."/>
        </authorList>
    </citation>
    <scope>NUCLEOTIDE SEQUENCE [LARGE SCALE GENOMIC DNA]</scope>
    <source>
        <strain evidence="5 6">XU1</strain>
    </source>
</reference>
<evidence type="ECO:0000313" key="5">
    <source>
        <dbReference type="EMBL" id="THJ47186.1"/>
    </source>
</evidence>
<dbReference type="SUPFAM" id="SSF56349">
    <property type="entry name" value="DNA breaking-rejoining enzymes"/>
    <property type="match status" value="1"/>
</dbReference>
<dbReference type="RefSeq" id="WP_100653273.1">
    <property type="nucleotide sequence ID" value="NZ_CP121848.1"/>
</dbReference>
<dbReference type="InterPro" id="IPR050090">
    <property type="entry name" value="Tyrosine_recombinase_XerCD"/>
</dbReference>
<dbReference type="GO" id="GO:0003677">
    <property type="term" value="F:DNA binding"/>
    <property type="evidence" value="ECO:0007669"/>
    <property type="project" value="UniProtKB-KW"/>
</dbReference>
<evidence type="ECO:0000313" key="6">
    <source>
        <dbReference type="Proteomes" id="UP000309618"/>
    </source>
</evidence>
<dbReference type="Proteomes" id="UP000309618">
    <property type="component" value="Unassembled WGS sequence"/>
</dbReference>
<sequence length="338" mass="39305">MASFDTLKSGTIRVRILVKNGSKSERLQKTFPSMEEARVWADKVESRNAVVCNVPESVTVDDLHKAHLLRAVGPSTIEREEGHYKHLKPTFGKSIPERLTQSDVDKYIEKALKTRHWNTIRREVIYLKSLLKRVESNPLANLKVKGEITSVKRPITASDYKALLEATREKNRWIIRLLMESGWRRAEIWSLRPCDVRLEDNIADFPDAKTHDERMRTFTDDCRLLLEQVIKEHLESGRKDTERLCRFSRPNGISVMFIRSREKAGLGDHVHPHNFRHGFITRAQNFFGLTVSDVMMFTGHRDKKTVMRYTQPMVEVARAKMKGVRRTEVGQVKEENWD</sequence>
<evidence type="ECO:0000256" key="2">
    <source>
        <dbReference type="ARBA" id="ARBA00023125"/>
    </source>
</evidence>
<keyword evidence="3" id="KW-0233">DNA recombination</keyword>
<dbReference type="PANTHER" id="PTHR30349:SF94">
    <property type="entry name" value="INTEGRASE_RECOMBINASE HI_1414-RELATED"/>
    <property type="match status" value="1"/>
</dbReference>
<keyword evidence="1" id="KW-0229">DNA integration</keyword>
<comment type="caution">
    <text evidence="5">The sequence shown here is derived from an EMBL/GenBank/DDBJ whole genome shotgun (WGS) entry which is preliminary data.</text>
</comment>
<dbReference type="InterPro" id="IPR011010">
    <property type="entry name" value="DNA_brk_join_enz"/>
</dbReference>
<evidence type="ECO:0000256" key="3">
    <source>
        <dbReference type="ARBA" id="ARBA00023172"/>
    </source>
</evidence>
<keyword evidence="2" id="KW-0238">DNA-binding</keyword>
<dbReference type="InterPro" id="IPR013762">
    <property type="entry name" value="Integrase-like_cat_sf"/>
</dbReference>
<dbReference type="Gene3D" id="1.10.150.130">
    <property type="match status" value="1"/>
</dbReference>
<accession>A0A4S5CV09</accession>
<evidence type="ECO:0000259" key="4">
    <source>
        <dbReference type="PROSITE" id="PS51898"/>
    </source>
</evidence>
<protein>
    <recommendedName>
        <fullName evidence="4">Tyr recombinase domain-containing protein</fullName>
    </recommendedName>
</protein>
<proteinExistence type="predicted"/>
<evidence type="ECO:0000256" key="1">
    <source>
        <dbReference type="ARBA" id="ARBA00022908"/>
    </source>
</evidence>
<dbReference type="PROSITE" id="PS51898">
    <property type="entry name" value="TYR_RECOMBINASE"/>
    <property type="match status" value="1"/>
</dbReference>
<dbReference type="EMBL" id="SSUX01000002">
    <property type="protein sequence ID" value="THJ47186.1"/>
    <property type="molecule type" value="Genomic_DNA"/>
</dbReference>
<dbReference type="Gene3D" id="1.10.443.10">
    <property type="entry name" value="Intergrase catalytic core"/>
    <property type="match status" value="1"/>
</dbReference>
<dbReference type="Pfam" id="PF00589">
    <property type="entry name" value="Phage_integrase"/>
    <property type="match status" value="1"/>
</dbReference>
<dbReference type="GO" id="GO:0006310">
    <property type="term" value="P:DNA recombination"/>
    <property type="evidence" value="ECO:0007669"/>
    <property type="project" value="UniProtKB-KW"/>
</dbReference>
<dbReference type="InterPro" id="IPR010998">
    <property type="entry name" value="Integrase_recombinase_N"/>
</dbReference>
<dbReference type="PANTHER" id="PTHR30349">
    <property type="entry name" value="PHAGE INTEGRASE-RELATED"/>
    <property type="match status" value="1"/>
</dbReference>
<name>A0A4S5CV09_AERVE</name>
<organism evidence="5 6">
    <name type="scientific">Aeromonas veronii</name>
    <dbReference type="NCBI Taxonomy" id="654"/>
    <lineage>
        <taxon>Bacteria</taxon>
        <taxon>Pseudomonadati</taxon>
        <taxon>Pseudomonadota</taxon>
        <taxon>Gammaproteobacteria</taxon>
        <taxon>Aeromonadales</taxon>
        <taxon>Aeromonadaceae</taxon>
        <taxon>Aeromonas</taxon>
    </lineage>
</organism>